<dbReference type="PANTHER" id="PTHR35868">
    <property type="entry name" value="DUF2804 DOMAIN-CONTAINING PROTEIN-RELATED"/>
    <property type="match status" value="1"/>
</dbReference>
<dbReference type="Pfam" id="PF10974">
    <property type="entry name" value="DUF2804"/>
    <property type="match status" value="1"/>
</dbReference>
<protein>
    <submittedName>
        <fullName evidence="1">DUF2804 domain-containing protein</fullName>
    </submittedName>
</protein>
<evidence type="ECO:0000313" key="1">
    <source>
        <dbReference type="EMBL" id="WXB18900.1"/>
    </source>
</evidence>
<dbReference type="EMBL" id="CP089984">
    <property type="protein sequence ID" value="WXB18900.1"/>
    <property type="molecule type" value="Genomic_DNA"/>
</dbReference>
<proteinExistence type="predicted"/>
<gene>
    <name evidence="1" type="ORF">LZC94_16885</name>
</gene>
<reference evidence="1 2" key="1">
    <citation type="submission" date="2021-12" db="EMBL/GenBank/DDBJ databases">
        <title>Discovery of the Pendulisporaceae a myxobacterial family with distinct sporulation behavior and unique specialized metabolism.</title>
        <authorList>
            <person name="Garcia R."/>
            <person name="Popoff A."/>
            <person name="Bader C.D."/>
            <person name="Loehr J."/>
            <person name="Walesch S."/>
            <person name="Walt C."/>
            <person name="Boldt J."/>
            <person name="Bunk B."/>
            <person name="Haeckl F.J.F.P.J."/>
            <person name="Gunesch A.P."/>
            <person name="Birkelbach J."/>
            <person name="Nuebel U."/>
            <person name="Pietschmann T."/>
            <person name="Bach T."/>
            <person name="Mueller R."/>
        </authorList>
    </citation>
    <scope>NUCLEOTIDE SEQUENCE [LARGE SCALE GENOMIC DNA]</scope>
    <source>
        <strain evidence="1 2">MSr11954</strain>
    </source>
</reference>
<organism evidence="1 2">
    <name type="scientific">Pendulispora albinea</name>
    <dbReference type="NCBI Taxonomy" id="2741071"/>
    <lineage>
        <taxon>Bacteria</taxon>
        <taxon>Pseudomonadati</taxon>
        <taxon>Myxococcota</taxon>
        <taxon>Myxococcia</taxon>
        <taxon>Myxococcales</taxon>
        <taxon>Sorangiineae</taxon>
        <taxon>Pendulisporaceae</taxon>
        <taxon>Pendulispora</taxon>
    </lineage>
</organism>
<dbReference type="InterPro" id="IPR021243">
    <property type="entry name" value="DUF2804"/>
</dbReference>
<sequence length="359" mass="38742">MSHVNQSSHASHVNALPEVPESVVDGEGAARFGTYRGALGQVVLPRAGRLTRLASHKRWLYTFVATREVIALYAIVDLGYASNAFVLVADRASKSVLFDRGFTGLPRPFVRVSDFPAGAPANAPTSQRGASFRLPGVRLGASFSSGADEYHQRAQVDDLLWLGELSAAKGPPAITVIAPVSEDGRRVNVTQKWAALRSRGMLEVGGRSFDLNGGVGGIDYTNGYLARRTAWRWAFACGTLPTGERVGLNLVSGFNDAPGVSENALFIGSELVPLGRARFTWNRDDVLAPWRLTTEEGADGAVDLGFQPFGAHRERRNLGIVRSHFVQPVGHFSGTLRALGRSYAIEDLAGVTEDQDILW</sequence>
<name>A0ABZ2M8S8_9BACT</name>
<dbReference type="PANTHER" id="PTHR35868:SF4">
    <property type="entry name" value="DUF2804 DOMAIN-CONTAINING PROTEIN"/>
    <property type="match status" value="1"/>
</dbReference>
<keyword evidence="2" id="KW-1185">Reference proteome</keyword>
<evidence type="ECO:0000313" key="2">
    <source>
        <dbReference type="Proteomes" id="UP001370348"/>
    </source>
</evidence>
<dbReference type="Proteomes" id="UP001370348">
    <property type="component" value="Chromosome"/>
</dbReference>
<dbReference type="RefSeq" id="WP_394828525.1">
    <property type="nucleotide sequence ID" value="NZ_CP089984.1"/>
</dbReference>
<accession>A0ABZ2M8S8</accession>